<dbReference type="Pfam" id="PF00668">
    <property type="entry name" value="Condensation"/>
    <property type="match status" value="5"/>
</dbReference>
<dbReference type="CDD" id="cd12117">
    <property type="entry name" value="A_NRPS_Srf_like"/>
    <property type="match status" value="1"/>
</dbReference>
<dbReference type="PANTHER" id="PTHR45527">
    <property type="entry name" value="NONRIBOSOMAL PEPTIDE SYNTHETASE"/>
    <property type="match status" value="1"/>
</dbReference>
<dbReference type="InterPro" id="IPR036736">
    <property type="entry name" value="ACP-like_sf"/>
</dbReference>
<comment type="caution">
    <text evidence="7">The sequence shown here is derived from an EMBL/GenBank/DDBJ whole genome shotgun (WGS) entry which is preliminary data.</text>
</comment>
<dbReference type="Gene3D" id="3.30.300.30">
    <property type="match status" value="5"/>
</dbReference>
<dbReference type="InterPro" id="IPR020802">
    <property type="entry name" value="TesA-like"/>
</dbReference>
<dbReference type="Gene3D" id="3.40.50.12780">
    <property type="entry name" value="N-terminal domain of ligase-like"/>
    <property type="match status" value="3"/>
</dbReference>
<dbReference type="GO" id="GO:0031177">
    <property type="term" value="F:phosphopantetheine binding"/>
    <property type="evidence" value="ECO:0007669"/>
    <property type="project" value="InterPro"/>
</dbReference>
<evidence type="ECO:0000256" key="5">
    <source>
        <dbReference type="SAM" id="MobiDB-lite"/>
    </source>
</evidence>
<dbReference type="InterPro" id="IPR000873">
    <property type="entry name" value="AMP-dep_synth/lig_dom"/>
</dbReference>
<dbReference type="Proteomes" id="UP000029590">
    <property type="component" value="Unassembled WGS sequence"/>
</dbReference>
<dbReference type="FunFam" id="1.10.1200.10:FF:000005">
    <property type="entry name" value="Nonribosomal peptide synthetase 1"/>
    <property type="match status" value="4"/>
</dbReference>
<dbReference type="FunFam" id="3.40.50.12780:FF:000012">
    <property type="entry name" value="Non-ribosomal peptide synthetase"/>
    <property type="match status" value="3"/>
</dbReference>
<dbReference type="GO" id="GO:0005829">
    <property type="term" value="C:cytosol"/>
    <property type="evidence" value="ECO:0007669"/>
    <property type="project" value="TreeGrafter"/>
</dbReference>
<dbReference type="InterPro" id="IPR023213">
    <property type="entry name" value="CAT-like_dom_sf"/>
</dbReference>
<accession>A0AAW3F413</accession>
<dbReference type="PROSITE" id="PS50075">
    <property type="entry name" value="CARRIER"/>
    <property type="match status" value="5"/>
</dbReference>
<dbReference type="Pfam" id="PF00975">
    <property type="entry name" value="Thioesterase"/>
    <property type="match status" value="1"/>
</dbReference>
<feature type="domain" description="Carrier" evidence="6">
    <location>
        <begin position="979"/>
        <end position="1053"/>
    </location>
</feature>
<dbReference type="PANTHER" id="PTHR45527:SF14">
    <property type="entry name" value="PLIPASTATIN SYNTHASE SUBUNIT B"/>
    <property type="match status" value="1"/>
</dbReference>
<dbReference type="InterPro" id="IPR020845">
    <property type="entry name" value="AMP-binding_CS"/>
</dbReference>
<gene>
    <name evidence="7" type="primary">dltA</name>
    <name evidence="7" type="ORF">DM48_2441</name>
</gene>
<dbReference type="GO" id="GO:0043041">
    <property type="term" value="P:amino acid activation for nonribosomal peptide biosynthetic process"/>
    <property type="evidence" value="ECO:0007669"/>
    <property type="project" value="TreeGrafter"/>
</dbReference>
<dbReference type="SMART" id="SM00824">
    <property type="entry name" value="PKS_TE"/>
    <property type="match status" value="1"/>
</dbReference>
<dbReference type="SUPFAM" id="SSF47336">
    <property type="entry name" value="ACP-like"/>
    <property type="match status" value="5"/>
</dbReference>
<dbReference type="SUPFAM" id="SSF53474">
    <property type="entry name" value="alpha/beta-Hydrolases"/>
    <property type="match status" value="1"/>
</dbReference>
<feature type="region of interest" description="Disordered" evidence="5">
    <location>
        <begin position="3818"/>
        <end position="3837"/>
    </location>
</feature>
<evidence type="ECO:0000259" key="6">
    <source>
        <dbReference type="PROSITE" id="PS50075"/>
    </source>
</evidence>
<dbReference type="EMBL" id="JPGG01000016">
    <property type="protein sequence ID" value="KGC14972.1"/>
    <property type="molecule type" value="Genomic_DNA"/>
</dbReference>
<evidence type="ECO:0000256" key="1">
    <source>
        <dbReference type="ARBA" id="ARBA00001957"/>
    </source>
</evidence>
<dbReference type="Gene3D" id="3.30.559.30">
    <property type="entry name" value="Nonribosomal peptide synthetase, condensation domain"/>
    <property type="match status" value="5"/>
</dbReference>
<dbReference type="FunFam" id="3.40.50.980:FF:000001">
    <property type="entry name" value="Non-ribosomal peptide synthetase"/>
    <property type="match status" value="4"/>
</dbReference>
<feature type="domain" description="Carrier" evidence="6">
    <location>
        <begin position="4203"/>
        <end position="4278"/>
    </location>
</feature>
<dbReference type="CDD" id="cd05930">
    <property type="entry name" value="A_NRPS"/>
    <property type="match status" value="2"/>
</dbReference>
<keyword evidence="3" id="KW-0596">Phosphopantetheine</keyword>
<proteinExistence type="inferred from homology"/>
<dbReference type="SUPFAM" id="SSF52777">
    <property type="entry name" value="CoA-dependent acyltransferases"/>
    <property type="match status" value="10"/>
</dbReference>
<keyword evidence="4" id="KW-0597">Phosphoprotein</keyword>
<dbReference type="Gene3D" id="3.40.50.1820">
    <property type="entry name" value="alpha/beta hydrolase"/>
    <property type="match status" value="1"/>
</dbReference>
<dbReference type="NCBIfam" id="NF003417">
    <property type="entry name" value="PRK04813.1"/>
    <property type="match status" value="5"/>
</dbReference>
<feature type="domain" description="Carrier" evidence="6">
    <location>
        <begin position="2046"/>
        <end position="2120"/>
    </location>
</feature>
<dbReference type="FunFam" id="3.30.300.30:FF:000010">
    <property type="entry name" value="Enterobactin synthetase component F"/>
    <property type="match status" value="4"/>
</dbReference>
<dbReference type="FunFam" id="3.40.50.980:FF:000002">
    <property type="entry name" value="Enterobactin synthetase component F"/>
    <property type="match status" value="2"/>
</dbReference>
<dbReference type="Pfam" id="PF13193">
    <property type="entry name" value="AMP-binding_C"/>
    <property type="match status" value="4"/>
</dbReference>
<evidence type="ECO:0000313" key="7">
    <source>
        <dbReference type="EMBL" id="KGC14972.1"/>
    </source>
</evidence>
<dbReference type="InterPro" id="IPR020806">
    <property type="entry name" value="PKS_PP-bd"/>
</dbReference>
<evidence type="ECO:0000256" key="4">
    <source>
        <dbReference type="ARBA" id="ARBA00022553"/>
    </source>
</evidence>
<evidence type="ECO:0000313" key="8">
    <source>
        <dbReference type="Proteomes" id="UP000029590"/>
    </source>
</evidence>
<dbReference type="InterPro" id="IPR042099">
    <property type="entry name" value="ANL_N_sf"/>
</dbReference>
<feature type="domain" description="Carrier" evidence="6">
    <location>
        <begin position="5275"/>
        <end position="5350"/>
    </location>
</feature>
<dbReference type="Pfam" id="PF00501">
    <property type="entry name" value="AMP-binding"/>
    <property type="match status" value="5"/>
</dbReference>
<evidence type="ECO:0000256" key="3">
    <source>
        <dbReference type="ARBA" id="ARBA00022450"/>
    </source>
</evidence>
<dbReference type="GO" id="GO:0044550">
    <property type="term" value="P:secondary metabolite biosynthetic process"/>
    <property type="evidence" value="ECO:0007669"/>
    <property type="project" value="UniProtKB-ARBA"/>
</dbReference>
<dbReference type="InterPro" id="IPR006162">
    <property type="entry name" value="Ppantetheine_attach_site"/>
</dbReference>
<dbReference type="FunFam" id="2.30.38.10:FF:000001">
    <property type="entry name" value="Non-ribosomal peptide synthetase PvdI"/>
    <property type="match status" value="4"/>
</dbReference>
<dbReference type="InterPro" id="IPR010071">
    <property type="entry name" value="AA_adenyl_dom"/>
</dbReference>
<sequence length="5651" mass="614350">MNQTVLLGEVYPLTAAQREIWLDQAVHGDAPVYKIGGYTRIAGSVDAACFERAVNLLVARHDALRLVLVPGENGEGLPRQAVAKTLTVEVPLHDFSAEPDPDAAAIAWARQRLAESFPLDGRPLFRFELARIDAANFLFTLNFHHLIVDGWAIGLLVDSLARIYSALAQGREPELDAPSYLEFVEQDRAFRESPQFERQRAYWLDKYRSVPDPLFAPRSRERFDGPVAPSGHHALCLPRAFYDRIATFAQRCESTPFHVILGLLHVYFSRTAQRDELAIGLPILNRSNARMRQTAGMFTGVSAVRLGYDPAQRFDELLKSLGQTLKQDYRHQRFPISELNRSLGLLQARRAQLFDISVSYERDDYDMRFGESPAQVHMCSNGHEQLPLALHIRENRFDANAWIHFMYNRAYFEQEEVEAIGARFEQLLGQVLEDARVPVADLRLPTAGELARLREWSASPAAFERDEPLHRLFEARAAQTPDAVALEFEGQRLSYGELNAWANRVAHRLVGLGVKPDDRVAICVERGPGMIAGLLGVLKAGAGYVPLDPAYPAERLAYTLGDSAPLAVLVQAGTREVLGELTVPVIDIDAPGESGASSDNPVVEGLNARSLAYVIYTSGSTGQPKGVMIEHRNVTRLFAATQAWYGFGPQDTWALFHSFAFDFSVWEIWGALLHGGRLVIVPKLTSRSPQACYALLCDTGVTVLNQTPSAFRQLIAAQAESDREHELRHVVFGGEALEVGMLRPWYEDARNRDCQLVNMYGITETTVHVTYWPLSAEGGGTPAGIGRPIPDLSVHVLDANLNPVPIGVAGELCVGGAGVARGYLNQPELTARRFIRNPFSEDGESRLYRSGDLARFLPDGTLEYLGRIDTQVKIRGFRIELGEIEAALSALPGVREALVMAREDEPGEKRLVAYFVADAAHAQHDVADLRAELSRTLPDFMLPAAFVALERFPLTANGKIDRKALPRPAQTVDTRQYVAPRTSIEERLAAIWAQVLHLDRVGIHDNFFAVGGDSIRAVSVLSKAKAQGLEFALVDLFTRQSIANLAQALTLDEVSVAQEAVALSLSAADQARLPAGIEDAYPLTYLQRGMVYHNQQASEDASIYHDVFSYRFGVPAWDEAKLRLALDAMTRRHPVLRTSFDFDRFDEPMQLVHAEGRVPLSVIDLSGLGEAEQERVIAEFVEAERKTRVALEVAPLLRVFIHVRGADEIQYTLSFHHAILDGWSVASLNTELFAAYLALLDGDASELAMAPLARTPRSAVESERGALASEVHREFWRNTLSGHSFSGLPPAEPGTGPDITRPELRVTVDGSLRASLQTVANGLGVPMRSVLLAAHLRVLSMLSGKLDVTTGLVSNVRQEQDDGEKVLGLFLNTLPLRQELKPSSWAELIRRTFGTELEVIRHRHYPYFQIQLDNDRSALYEVAFNYVNFHVYESLARHAGFEARDWHAFEATNFALLINFADMADGLTVDVKIDPARLSAGQGERILAYYLNALQAIAHDAQAAHDGVDLLSAHERQQVVEAWNRDVAAFEREDTLHGLFEAHAAQTPDAVALEFEGQRLSYGELNAWANRVAHRLVGLGVKPDDRVAICVERGPGMIAGLLGVLKAGAGYVPLDPAYPAERLAYTLGDSAPLAVLVQAGTREVLGELTVPVIDIDAPGESGASSDNPVVEGLNARSLAYVIYTSGSTGQPKGVMIEHRNVTRLFAATQAWYGFGPQDTWALFHSFAFDFSVWEIWGALLHGGRLVIVPKLTSRSPQACYALLCDTGVTVLNQTPSAFRQLIAAQAESDREHELRHVVFGGEALEVGMLRPWYEDARNRDCQLVNMYGITETTVHVTYWPLSAEGGGTPAGIGRPIPDLSVHVLDANLNPVPIGVAGELCVGGAGVARGYLNQPELTARRFIRNPFSEDGEARLYRSGDLARFLPDGTLEYLGRIDTQVKIRGFRIELGEIEAALSALPGVREALVMAREDEPGEKRLVAYFVVDDAEAASDTAALRAGLSRTLPDFMLPAAFVALERFPLTANGKIDRKALPRPAQTVDAEQYVAPRTSIEERLAAIWAQVLHLDRVGIHDNFFAVGGDSIRAVSVLSKAKAQGLEFALVDLFTRQSIANLAQALTLDEVSVAQEAAALSLSAADQARLPAGIEDAYPLTYLQRGMVYHNQQASEDASIYHDVFSYRFGVPAWDEAKLRLALDAMTRRHPVLRTSFDFDRFDEPMQLVHAEGRVPLTVIDLSGLGEAEQERVIAEFVEAERKTRVALEVAPLLRVFIHVRGADEIQYTLSFHHAILDGWSVASLNTELFAAYLELLDGDASELALAPLARTPRSAVESERGALASEAHREFWRRYLSGYTFSELPPAEPAEPGAPSAPLSASVDEGVRDRLRAVANGLGVPMRSVLLAAHLRVLSMLSGKLDVTTGLVSNVRQEQDDGEKVLGLFLNTLPLRQELKPSSWAELIRRTFGTELEVIRHRHYPYFQIQLDNDRSALYEVAFNYVNFHVYESLGRHAGFEARGGHGFEATNFPFGVSFGDMSSGLSIDLKLDASRFSPAQGARILAYYVAALEAIAADAQADHSRADLLSRAEREQLLVHWNDTAMPFPEDACLHQLVEQQAARRPDAIAVIDAQERLSYAELNARANRLAHRLRRLGIAPDDRVALCMERGAAIVVAILAVMKAGGAYVPLDPAYPDERLAHMLADSAPVAALTDSRSRARLAGLPAAVPVLELDTQADSWRDEAGDDLPPGEIGLDAGHLAYVIYTSGSTGTPKGVMIEHRGLVNHAMAIIASFEVREDSRVLQFASTSFDASISEVVMALCRGAALYVPADGIRHDRQALWAYLEREAITHATLPPALLQDGGALPPIATRPTLALVGEAPGAALFRALAGQAELLNGYGPTEGTVCATAWRCPPGFDDKTVPIGRPIGNVRLYLLDAHGQPVPVGTPGEIHIGGAGVARGYLNQPALSAARFLRDPFSETPHARMYRSGDLARYQPDGNLVFLGRNDDQVKIRGFRIELGEIEARLAEVVGVREVAVIVREDAAGDRRLVAYYTAADGQAEAAGAEALREHAANRLPRHMVPAAYVALDALPLTANGKLDRRALPAPEAGAYARRDYAAPQGEAERLLAEVWSALLGVEQVSRHDNFFELGGHSLLAVRLVAKLREAGFEADIQTLFGAPTLADLAASLHTASDHAVPPNRIPADARHLEPSMLSLVELDQAEIDVVVATVPGGAANVQDIYPLAPLQEGMLYHHLAQSEGDAYLSRVRFGFGSRAALERFVAALQAVVTRHDVLRTGIAWEGLREPVQVVRREARLPAEEVTGLDPALGEVGLQLQDRFDPRHFRIDLRQAPPMTIRYTHDAAADSWVLLLLTHHIALDHTDIAILLREVAAHLDGSWDTLPPPPAFRDHVARARLGGRGPRSEAFFRAMLSDVDEPTLPYGLGNLDADNGGERVEIVNAVRELAPELASRLRQQARRLGVSVASLFHLAWGHVIGKLSGREDVVFGTVLLGRWQGGERVEHVVGLFINTLPLRVEVGGIGVRDAALRTHRTLADLMGHEHASLAFAQRCSGVAAPAPLFSALLNFRHSAEGTVIDGGSIPGWQGIEVLDGEERTNYPCALCVDDLGEGFRLTTQLVAQFDAARVCAYLERAVGSLATALEQAPGTPVRELAWLPEAERRQLIEGWNASEAPCPFESGVHALFEAQAARTPDAPALVDGARSLDYGTLDARANLLARHLAAAGVAAGERVAILLDRSIELILAELAILKCGAVYVPLDRNAPAERQAFMLADCGARCLLSLSGHAAPDLAALQRIDIDTVLAGADADRRPEPQPDAPPPAASAGGDQAAYIMYTSGSTGQPKGVIIAHRGINRLVVNNGYAEFAPSDRIAFTSNPAFDASTMEVWGALLHGACLVVVPHEALLSAPRLAELLQAERVNILHLVAGLLSSHADALAPVFPRLRYLLTGGDAADVRAVQRIMRNGAPQHLVHCYGPTESTTFATTYTLRAGDEPMERLPIGRPISNTRVYLLDRLGEPAPVGVPGELHVGGKGVALGYLNLDALSAERFVRDPFAPAGDSSARMYRTGDLARYLPDGNIEYLGRNDGQVKIRGFRVEPGEIEAKLGACGLRDAVVIVREDVPGDKRLVVYHTDAACDVEAVREHLRRSLPEYMVPAAYVALAALPLTANGKLDRRALPAPDAAAFGQQAYEAPQGDLEATLAALWSELLGVDRVGRQDNFFALGGHSLLAVRVIGRLRERFGEAATLKTLFEAPSLAAFTRRLALASAAQAGASEHGGAARFTPAASAARREAGAAFPLSYVQERLWLIQQRDGGRAYNMNGALVLDGPLSMAALQAAFDGLVARHETLRTRFEIAAGSDTPSQFVDAPRAVALPVHEIVEADLHAALERHGGIEFDLRRGPLMDVRVLRITPRRHVVSIVMHHIVSDGWSLGVFVRDLRALYLAARDAQDGDAAAVPLVPLAAQYADYACWQREQDLAPHLAHWTARLDGLGAPVDLTVPGTPADADHGPAGVLRRRLSPALSGRLAQLSRQRGVSLFTIFLVALGVLHHRRSGREDFCIGTTTAGRDDALLEPLIGFFINILPLRLDLSGEPDVATLLARAGERVLEALEHQALPFEHMLAAVPALRQHDARSPVPVMLRHQNVPPVETHDWGGGLSLSVQQEVVNRQAQSDLDLEIFGDGKGLELVANYDSLRFDASQMDFMLTVLEELLVRMADAPETSLAALREPTPAEQALVARSNDTRRAYPGTSVNALFARQLAERPDAPACVFEGEVASYAELDRLAGRIARALHRRGIGAGARIALHYPRSTGFVAAILAAFRLGAAYVPIDPGYPAAYVRRTLDDAMPAAIVTTAVLAPSFEAGGAPVLRLDVEADLEADLESGEFDAQPTFEAAATRPDDLAYIAYTSGSTGQPKGVMVEHRQLMNCLQALWERTPYAADEVVAQKTSMSFVPSIKEMLSGLLAGVPQVILPDAVVKDAPAFAAALQAHGVTRLNLVPSHLAVLLEHAGQLGALRHVTTAGEPLSRRLARRFAATLPRARLHNNYGCSELNDISYGEGAELAALHAVAPAGRPIANCRVHLLDERLAPVPVGAVGMLHVEGDPVGPGYWNRPDLTAERFVRHPATGAWLLRTGDLGLWLADGQLLHLGREDFQIKVRGQRVELPAVELELASHPQLAAAAAIGRELGGELQLVAYYVPRPGAELDASALHAWLAERLPAPMVPSRFAALAAMPLLPNGKLDRLALRALDPGAAQLAAGRHEAPVGELETLLARIWAAALGLERVGRHDNFFAIGGHSLMAAQVAVRASEQTGVSLSVRSIFDTRTVHRLAALVEAARAAPGEFSRRQSNDASAQYVVFHAEGRQRPLFLTHTLQGYSWYFEHLAAHIDASIPVYGLPPLALGETQPRTLEAIAARFVAMMRGIQPEGPYRVAGWSFGGLIAYEIATQLLAQGQEIEFLGVFDTTLPPAATEFDAHRIALVTLYSFAMNNFSDFEAGSIDFEGATDIGLLIDTLVQAIEARREAGRPLWHLSYETARENRLFLERLVAHGAAMSSWRPRPAPLRMHVFAAADASITPLEGHAALPEALGWEALVEREAIEVVAVPGNHETIIKVHADVLGRAIGEVLNHRLALHDGAPQ</sequence>
<reference evidence="7 8" key="1">
    <citation type="submission" date="2014-04" db="EMBL/GenBank/DDBJ databases">
        <authorList>
            <person name="Bishop-Lilly K.A."/>
            <person name="Broomall S.M."/>
            <person name="Chain P.S."/>
            <person name="Chertkov O."/>
            <person name="Coyne S.R."/>
            <person name="Daligault H.E."/>
            <person name="Davenport K.W."/>
            <person name="Erkkila T."/>
            <person name="Frey K.G."/>
            <person name="Gibbons H.S."/>
            <person name="Gu W."/>
            <person name="Jaissle J."/>
            <person name="Johnson S.L."/>
            <person name="Koroleva G.I."/>
            <person name="Ladner J.T."/>
            <person name="Lo C.-C."/>
            <person name="Minogue T.D."/>
            <person name="Munk C."/>
            <person name="Palacios G.F."/>
            <person name="Redden C.L."/>
            <person name="Rosenzweig C.N."/>
            <person name="Scholz M.B."/>
            <person name="Teshima H."/>
            <person name="Xu Y."/>
        </authorList>
    </citation>
    <scope>NUCLEOTIDE SEQUENCE [LARGE SCALE GENOMIC DNA]</scope>
    <source>
        <strain evidence="8">gladioli</strain>
    </source>
</reference>
<feature type="domain" description="Carrier" evidence="6">
    <location>
        <begin position="3111"/>
        <end position="3185"/>
    </location>
</feature>
<dbReference type="Gene3D" id="1.10.1200.10">
    <property type="entry name" value="ACP-like"/>
    <property type="match status" value="5"/>
</dbReference>
<dbReference type="SUPFAM" id="SSF56801">
    <property type="entry name" value="Acetyl-CoA synthetase-like"/>
    <property type="match status" value="5"/>
</dbReference>
<dbReference type="CDD" id="cd19544">
    <property type="entry name" value="E-C_NRPS"/>
    <property type="match status" value="1"/>
</dbReference>
<dbReference type="InterPro" id="IPR029058">
    <property type="entry name" value="AB_hydrolase_fold"/>
</dbReference>
<dbReference type="SMART" id="SM00823">
    <property type="entry name" value="PKS_PP"/>
    <property type="match status" value="3"/>
</dbReference>
<dbReference type="CDD" id="cd17643">
    <property type="entry name" value="A_NRPS_Cytc1-like"/>
    <property type="match status" value="2"/>
</dbReference>
<name>A0AAW3F413_BURGA</name>
<dbReference type="EC" id="6.1.1.13" evidence="7"/>
<dbReference type="Pfam" id="PF00550">
    <property type="entry name" value="PP-binding"/>
    <property type="match status" value="5"/>
</dbReference>
<evidence type="ECO:0000256" key="2">
    <source>
        <dbReference type="ARBA" id="ARBA00006432"/>
    </source>
</evidence>
<keyword evidence="7" id="KW-0436">Ligase</keyword>
<dbReference type="InterPro" id="IPR001242">
    <property type="entry name" value="Condensation_dom"/>
</dbReference>
<dbReference type="Gene3D" id="3.40.50.980">
    <property type="match status" value="4"/>
</dbReference>
<comment type="cofactor">
    <cofactor evidence="1">
        <name>pantetheine 4'-phosphate</name>
        <dbReference type="ChEBI" id="CHEBI:47942"/>
    </cofactor>
</comment>
<dbReference type="PROSITE" id="PS00012">
    <property type="entry name" value="PHOSPHOPANTETHEINE"/>
    <property type="match status" value="3"/>
</dbReference>
<organism evidence="7 8">
    <name type="scientific">Burkholderia gladioli</name>
    <name type="common">Pseudomonas marginata</name>
    <name type="synonym">Phytomonas marginata</name>
    <dbReference type="NCBI Taxonomy" id="28095"/>
    <lineage>
        <taxon>Bacteria</taxon>
        <taxon>Pseudomonadati</taxon>
        <taxon>Pseudomonadota</taxon>
        <taxon>Betaproteobacteria</taxon>
        <taxon>Burkholderiales</taxon>
        <taxon>Burkholderiaceae</taxon>
        <taxon>Burkholderia</taxon>
    </lineage>
</organism>
<dbReference type="PROSITE" id="PS00455">
    <property type="entry name" value="AMP_BINDING"/>
    <property type="match status" value="5"/>
</dbReference>
<dbReference type="NCBIfam" id="TIGR01733">
    <property type="entry name" value="AA-adenyl-dom"/>
    <property type="match status" value="5"/>
</dbReference>
<protein>
    <submittedName>
        <fullName evidence="7">D-alanine--poly(Phosphoribitol) ligase, subunit 1</fullName>
        <ecNumber evidence="7">6.1.1.13</ecNumber>
    </submittedName>
</protein>
<dbReference type="CDD" id="cd19531">
    <property type="entry name" value="LCL_NRPS-like"/>
    <property type="match status" value="1"/>
</dbReference>
<dbReference type="InterPro" id="IPR025110">
    <property type="entry name" value="AMP-bd_C"/>
</dbReference>
<comment type="similarity">
    <text evidence="2">Belongs to the ATP-dependent AMP-binding enzyme family.</text>
</comment>
<dbReference type="GO" id="GO:0016874">
    <property type="term" value="F:ligase activity"/>
    <property type="evidence" value="ECO:0007669"/>
    <property type="project" value="UniProtKB-KW"/>
</dbReference>
<dbReference type="GO" id="GO:0072330">
    <property type="term" value="P:monocarboxylic acid biosynthetic process"/>
    <property type="evidence" value="ECO:0007669"/>
    <property type="project" value="UniProtKB-ARBA"/>
</dbReference>
<dbReference type="InterPro" id="IPR009081">
    <property type="entry name" value="PP-bd_ACP"/>
</dbReference>
<dbReference type="FunFam" id="1.10.1200.10:FF:000016">
    <property type="entry name" value="Non-ribosomal peptide synthase"/>
    <property type="match status" value="1"/>
</dbReference>
<dbReference type="InterPro" id="IPR045851">
    <property type="entry name" value="AMP-bd_C_sf"/>
</dbReference>
<dbReference type="RefSeq" id="WP_059443204.1">
    <property type="nucleotide sequence ID" value="NZ_KN150850.1"/>
</dbReference>
<dbReference type="Gene3D" id="2.30.38.10">
    <property type="entry name" value="Luciferase, Domain 3"/>
    <property type="match status" value="2"/>
</dbReference>
<dbReference type="InterPro" id="IPR001031">
    <property type="entry name" value="Thioesterase"/>
</dbReference>
<dbReference type="Gene3D" id="3.30.559.10">
    <property type="entry name" value="Chloramphenicol acetyltransferase-like domain"/>
    <property type="match status" value="5"/>
</dbReference>